<feature type="domain" description="Mannosyl-glycoprotein endo-beta-N-acetylglucosamidase-like" evidence="2">
    <location>
        <begin position="145"/>
        <end position="235"/>
    </location>
</feature>
<dbReference type="AlphaFoldDB" id="A0A4Z0WGW8"/>
<sequence>MWKQDYPAVQPTRVGPWAVAVVTLSVALWALIQGVQQERRILDEQALLIALSESAEPAPDLPDFNDIAVVQERKDQFYDFLLPIIAEENARLLEKRAAIEAWYERVRDGQPLPEGVVQQLIDLSARYYVDAEQALEAVLDELLLKIDILPPSLIVAQAANESAWGTSRFAREGNNLFGQWCFSQGCGLVPESRPDGEIYEVRSFEAPVLSVRSFIQNLNRHFSYETLREHRAWLRANDEPITGLELTPHLLAYSTRREAYVAEIEGMIRFNNLQDLD</sequence>
<dbReference type="InterPro" id="IPR002901">
    <property type="entry name" value="MGlyc_endo_b_GlcNAc-like_dom"/>
</dbReference>
<dbReference type="Gene3D" id="1.10.530.10">
    <property type="match status" value="1"/>
</dbReference>
<evidence type="ECO:0000256" key="1">
    <source>
        <dbReference type="SAM" id="Phobius"/>
    </source>
</evidence>
<dbReference type="OrthoDB" id="9788155at2"/>
<keyword evidence="1" id="KW-0472">Membrane</keyword>
<keyword evidence="1" id="KW-1133">Transmembrane helix</keyword>
<dbReference type="EMBL" id="SRMF01000001">
    <property type="protein sequence ID" value="TGG94996.1"/>
    <property type="molecule type" value="Genomic_DNA"/>
</dbReference>
<accession>A0A4Z0WGW8</accession>
<name>A0A4Z0WGW8_9GAMM</name>
<reference evidence="3 4" key="1">
    <citation type="submission" date="2019-04" db="EMBL/GenBank/DDBJ databases">
        <title>Natronospirillum operosus gen. nov., sp. nov., a haloalkaliphilic satellite isolated from decaying biomass of laboratory culture of cyanobacterium Geitlerinema sp. and proposal of Natronospirillaceae fam. nov. and Saccharospirillaceae fam. nov.</title>
        <authorList>
            <person name="Kevbrin V."/>
            <person name="Boltyanskaya Y."/>
            <person name="Koziaeva V."/>
            <person name="Grouzdev D.S."/>
            <person name="Park M."/>
            <person name="Cho J."/>
        </authorList>
    </citation>
    <scope>NUCLEOTIDE SEQUENCE [LARGE SCALE GENOMIC DNA]</scope>
    <source>
        <strain evidence="3 4">G-116</strain>
    </source>
</reference>
<keyword evidence="1" id="KW-0812">Transmembrane</keyword>
<evidence type="ECO:0000313" key="4">
    <source>
        <dbReference type="Proteomes" id="UP000297475"/>
    </source>
</evidence>
<organism evidence="3 4">
    <name type="scientific">Natronospirillum operosum</name>
    <dbReference type="NCBI Taxonomy" id="2759953"/>
    <lineage>
        <taxon>Bacteria</taxon>
        <taxon>Pseudomonadati</taxon>
        <taxon>Pseudomonadota</taxon>
        <taxon>Gammaproteobacteria</taxon>
        <taxon>Oceanospirillales</taxon>
        <taxon>Natronospirillaceae</taxon>
        <taxon>Natronospirillum</taxon>
    </lineage>
</organism>
<dbReference type="PANTHER" id="PTHR40572:SF1">
    <property type="entry name" value="PROTEIN BAX"/>
    <property type="match status" value="1"/>
</dbReference>
<dbReference type="RefSeq" id="WP_135480293.1">
    <property type="nucleotide sequence ID" value="NZ_SRMF01000001.1"/>
</dbReference>
<comment type="caution">
    <text evidence="3">The sequence shown here is derived from an EMBL/GenBank/DDBJ whole genome shotgun (WGS) entry which is preliminary data.</text>
</comment>
<dbReference type="GO" id="GO:0004040">
    <property type="term" value="F:amidase activity"/>
    <property type="evidence" value="ECO:0007669"/>
    <property type="project" value="InterPro"/>
</dbReference>
<protein>
    <submittedName>
        <fullName evidence="3">Mannosyl-glycoprotein endo-beta-N-acetylglucosamidase</fullName>
    </submittedName>
</protein>
<feature type="transmembrane region" description="Helical" evidence="1">
    <location>
        <begin position="14"/>
        <end position="32"/>
    </location>
</feature>
<keyword evidence="4" id="KW-1185">Reference proteome</keyword>
<dbReference type="Pfam" id="PF01832">
    <property type="entry name" value="Glucosaminidase"/>
    <property type="match status" value="1"/>
</dbReference>
<dbReference type="PANTHER" id="PTHR40572">
    <property type="entry name" value="PROTEIN BAX"/>
    <property type="match status" value="1"/>
</dbReference>
<evidence type="ECO:0000259" key="2">
    <source>
        <dbReference type="Pfam" id="PF01832"/>
    </source>
</evidence>
<dbReference type="Proteomes" id="UP000297475">
    <property type="component" value="Unassembled WGS sequence"/>
</dbReference>
<dbReference type="InterPro" id="IPR053195">
    <property type="entry name" value="Bax-like"/>
</dbReference>
<gene>
    <name evidence="3" type="ORF">E4656_00770</name>
</gene>
<proteinExistence type="predicted"/>
<evidence type="ECO:0000313" key="3">
    <source>
        <dbReference type="EMBL" id="TGG94996.1"/>
    </source>
</evidence>